<keyword evidence="3" id="KW-1185">Reference proteome</keyword>
<dbReference type="AlphaFoldDB" id="A0A4P9Y0I9"/>
<dbReference type="EMBL" id="KZ988413">
    <property type="protein sequence ID" value="RKP12248.1"/>
    <property type="molecule type" value="Genomic_DNA"/>
</dbReference>
<organism evidence="2 3">
    <name type="scientific">Piptocephalis cylindrospora</name>
    <dbReference type="NCBI Taxonomy" id="1907219"/>
    <lineage>
        <taxon>Eukaryota</taxon>
        <taxon>Fungi</taxon>
        <taxon>Fungi incertae sedis</taxon>
        <taxon>Zoopagomycota</taxon>
        <taxon>Zoopagomycotina</taxon>
        <taxon>Zoopagomycetes</taxon>
        <taxon>Zoopagales</taxon>
        <taxon>Piptocephalidaceae</taxon>
        <taxon>Piptocephalis</taxon>
    </lineage>
</organism>
<name>A0A4P9Y0I9_9FUNG</name>
<dbReference type="Proteomes" id="UP000267251">
    <property type="component" value="Unassembled WGS sequence"/>
</dbReference>
<accession>A0A4P9Y0I9</accession>
<evidence type="ECO:0000313" key="2">
    <source>
        <dbReference type="EMBL" id="RKP12248.1"/>
    </source>
</evidence>
<protein>
    <submittedName>
        <fullName evidence="2">Uncharacterized protein</fullName>
    </submittedName>
</protein>
<gene>
    <name evidence="2" type="ORF">BJ684DRAFT_17248</name>
</gene>
<sequence>MYDMAFMTSLYFPSMDIKLPLKPSGLILPEGGPSGFHLLTATPLTTATTITTTTTTTTFTPIHPQRMHQAHHTQPFTISSVSSTFFPDQSEKDHELKSPIESKRSSFSTMRGHAHTLTSPTQSFQTRAQALPKGWRNGWKRHGLPFARSPVAPSPGGGRGGGVLSPTMSIKTGVGRGDVGGVDVEAVVRRRLRERDAEWYEAMDEVQGLWEESKTEARDWENRTREAERISKRLDRELASVKKHQKVEVRREAEEWREAYAGRTRQLVGYVGEMATSNLLLREQLASHGLVPATAQADGQKKIQQEARRQGIVVTRSTAEAEMRGFFQKAYEKATTTHETAFDERVRQQEHGLQVTIAGIWQEINARQRKDDDGMTSQGHGQVPCYPTQPYLGSQSGSIDTAREEGTGTRLGRWGQRVKRATGIHRP</sequence>
<evidence type="ECO:0000256" key="1">
    <source>
        <dbReference type="SAM" id="MobiDB-lite"/>
    </source>
</evidence>
<proteinExistence type="predicted"/>
<feature type="region of interest" description="Disordered" evidence="1">
    <location>
        <begin position="369"/>
        <end position="410"/>
    </location>
</feature>
<evidence type="ECO:0000313" key="3">
    <source>
        <dbReference type="Proteomes" id="UP000267251"/>
    </source>
</evidence>
<reference evidence="3" key="1">
    <citation type="journal article" date="2018" name="Nat. Microbiol.">
        <title>Leveraging single-cell genomics to expand the fungal tree of life.</title>
        <authorList>
            <person name="Ahrendt S.R."/>
            <person name="Quandt C.A."/>
            <person name="Ciobanu D."/>
            <person name="Clum A."/>
            <person name="Salamov A."/>
            <person name="Andreopoulos B."/>
            <person name="Cheng J.F."/>
            <person name="Woyke T."/>
            <person name="Pelin A."/>
            <person name="Henrissat B."/>
            <person name="Reynolds N.K."/>
            <person name="Benny G.L."/>
            <person name="Smith M.E."/>
            <person name="James T.Y."/>
            <person name="Grigoriev I.V."/>
        </authorList>
    </citation>
    <scope>NUCLEOTIDE SEQUENCE [LARGE SCALE GENOMIC DNA]</scope>
</reference>